<dbReference type="RefSeq" id="XP_001419551.1">
    <property type="nucleotide sequence ID" value="XM_001419514.1"/>
</dbReference>
<evidence type="ECO:0000313" key="4">
    <source>
        <dbReference type="Proteomes" id="UP000001568"/>
    </source>
</evidence>
<name>A4S2L4_OSTLU</name>
<evidence type="ECO:0000313" key="3">
    <source>
        <dbReference type="EMBL" id="ABO97844.1"/>
    </source>
</evidence>
<proteinExistence type="predicted"/>
<reference evidence="3 4" key="1">
    <citation type="journal article" date="2007" name="Proc. Natl. Acad. Sci. U.S.A.">
        <title>The tiny eukaryote Ostreococcus provides genomic insights into the paradox of plankton speciation.</title>
        <authorList>
            <person name="Palenik B."/>
            <person name="Grimwood J."/>
            <person name="Aerts A."/>
            <person name="Rouze P."/>
            <person name="Salamov A."/>
            <person name="Putnam N."/>
            <person name="Dupont C."/>
            <person name="Jorgensen R."/>
            <person name="Derelle E."/>
            <person name="Rombauts S."/>
            <person name="Zhou K."/>
            <person name="Otillar R."/>
            <person name="Merchant S.S."/>
            <person name="Podell S."/>
            <person name="Gaasterland T."/>
            <person name="Napoli C."/>
            <person name="Gendler K."/>
            <person name="Manuell A."/>
            <person name="Tai V."/>
            <person name="Vallon O."/>
            <person name="Piganeau G."/>
            <person name="Jancek S."/>
            <person name="Heijde M."/>
            <person name="Jabbari K."/>
            <person name="Bowler C."/>
            <person name="Lohr M."/>
            <person name="Robbens S."/>
            <person name="Werner G."/>
            <person name="Dubchak I."/>
            <person name="Pazour G.J."/>
            <person name="Ren Q."/>
            <person name="Paulsen I."/>
            <person name="Delwiche C."/>
            <person name="Schmutz J."/>
            <person name="Rokhsar D."/>
            <person name="Van de Peer Y."/>
            <person name="Moreau H."/>
            <person name="Grigoriev I.V."/>
        </authorList>
    </citation>
    <scope>NUCLEOTIDE SEQUENCE [LARGE SCALE GENOMIC DNA]</scope>
    <source>
        <strain evidence="3 4">CCE9901</strain>
    </source>
</reference>
<feature type="region of interest" description="Disordered" evidence="1">
    <location>
        <begin position="470"/>
        <end position="507"/>
    </location>
</feature>
<dbReference type="EMBL" id="CP000589">
    <property type="protein sequence ID" value="ABO97844.1"/>
    <property type="molecule type" value="Genomic_DNA"/>
</dbReference>
<gene>
    <name evidence="3" type="ORF">OSTLU_16768</name>
</gene>
<feature type="region of interest" description="Disordered" evidence="1">
    <location>
        <begin position="429"/>
        <end position="448"/>
    </location>
</feature>
<keyword evidence="4" id="KW-1185">Reference proteome</keyword>
<feature type="region of interest" description="Disordered" evidence="1">
    <location>
        <begin position="307"/>
        <end position="352"/>
    </location>
</feature>
<evidence type="ECO:0000256" key="2">
    <source>
        <dbReference type="SAM" id="Phobius"/>
    </source>
</evidence>
<dbReference type="KEGG" id="olu:OSTLU_16768"/>
<evidence type="ECO:0000256" key="1">
    <source>
        <dbReference type="SAM" id="MobiDB-lite"/>
    </source>
</evidence>
<dbReference type="AlphaFoldDB" id="A4S2L4"/>
<keyword evidence="2" id="KW-1133">Transmembrane helix</keyword>
<feature type="transmembrane region" description="Helical" evidence="2">
    <location>
        <begin position="12"/>
        <end position="32"/>
    </location>
</feature>
<protein>
    <submittedName>
        <fullName evidence="3">Uncharacterized protein</fullName>
    </submittedName>
</protein>
<dbReference type="HOGENOM" id="CLU_537930_0_0_1"/>
<dbReference type="Proteomes" id="UP000001568">
    <property type="component" value="Chromosome 9"/>
</dbReference>
<feature type="compositionally biased region" description="Basic and acidic residues" evidence="1">
    <location>
        <begin position="340"/>
        <end position="352"/>
    </location>
</feature>
<keyword evidence="2" id="KW-0472">Membrane</keyword>
<accession>A4S2L4</accession>
<dbReference type="Gramene" id="ABO97844">
    <property type="protein sequence ID" value="ABO97844"/>
    <property type="gene ID" value="OSTLU_16768"/>
</dbReference>
<dbReference type="OMA" id="PFHVVFK"/>
<feature type="compositionally biased region" description="Basic residues" evidence="1">
    <location>
        <begin position="325"/>
        <end position="339"/>
    </location>
</feature>
<sequence length="507" mass="56907">MRVPARDGIKRVIIIAFFFAASAVEFGTYPVASVVEFRVQAPRFPTSSHRKSFLSARARERATATASATRFGEAFGYSWTVEARTRETDGRNEVEVRAARTRGLGLTSTRMFAFTVVTRTGVSAQSMRDRLVGTSGRELPTSAHIEQSLVESTLSTAELTKIPGASGEHGDVDLVIRVRLWSNPFHVVFKDEVYDVATILGLTTYASVLILRGLSELRDERERRRAARKVRLMRSEIAQLESVANEKADKLRILSAIARVPFVAVFETVQIPMRVVDWTASAISDILIETANLVLIVILLLMPPSRENAPMASSENHAKQATGSKHNRKHRQRPPRSPKRRSELDPKSEHARKESMDILLKRFVIAEEDMDEERQRAAKDAIGHAQAQMRAKMKRDRITDMRLRDSKQREGEDFAAELFANVPGLSVGTRDMRPMSSSSSDTHERQASWELHNRQKSLIHHMLQEIDGLELPPDSKTTVPIEEPVTPKSSHTKNPSFARVWNAPTGF</sequence>
<dbReference type="OrthoDB" id="10627830at2759"/>
<dbReference type="GeneID" id="5003607"/>
<organism evidence="3 4">
    <name type="scientific">Ostreococcus lucimarinus (strain CCE9901)</name>
    <dbReference type="NCBI Taxonomy" id="436017"/>
    <lineage>
        <taxon>Eukaryota</taxon>
        <taxon>Viridiplantae</taxon>
        <taxon>Chlorophyta</taxon>
        <taxon>Mamiellophyceae</taxon>
        <taxon>Mamiellales</taxon>
        <taxon>Bathycoccaceae</taxon>
        <taxon>Ostreococcus</taxon>
    </lineage>
</organism>
<keyword evidence="2" id="KW-0812">Transmembrane</keyword>
<feature type="compositionally biased region" description="Polar residues" evidence="1">
    <location>
        <begin position="311"/>
        <end position="324"/>
    </location>
</feature>